<dbReference type="AlphaFoldDB" id="A0AAD2H6G2"/>
<keyword evidence="2 5" id="KW-0479">Metal-binding</keyword>
<evidence type="ECO:0000259" key="6">
    <source>
        <dbReference type="SMART" id="SM00829"/>
    </source>
</evidence>
<dbReference type="PROSITE" id="PS00059">
    <property type="entry name" value="ADH_ZINC"/>
    <property type="match status" value="1"/>
</dbReference>
<dbReference type="PROSITE" id="PS00065">
    <property type="entry name" value="D_2_HYDROXYACID_DH_1"/>
    <property type="match status" value="1"/>
</dbReference>
<dbReference type="Pfam" id="PF00107">
    <property type="entry name" value="ADH_zinc_N"/>
    <property type="match status" value="1"/>
</dbReference>
<dbReference type="FunFam" id="3.40.50.720:FF:000022">
    <property type="entry name" value="Cinnamyl alcohol dehydrogenase"/>
    <property type="match status" value="1"/>
</dbReference>
<dbReference type="InterPro" id="IPR036291">
    <property type="entry name" value="NAD(P)-bd_dom_sf"/>
</dbReference>
<dbReference type="SMART" id="SM00829">
    <property type="entry name" value="PKS_ER"/>
    <property type="match status" value="1"/>
</dbReference>
<dbReference type="InterPro" id="IPR020843">
    <property type="entry name" value="ER"/>
</dbReference>
<comment type="similarity">
    <text evidence="5">Belongs to the zinc-containing alcohol dehydrogenase family.</text>
</comment>
<protein>
    <recommendedName>
        <fullName evidence="6">Enoyl reductase (ER) domain-containing protein</fullName>
    </recommendedName>
</protein>
<evidence type="ECO:0000256" key="3">
    <source>
        <dbReference type="ARBA" id="ARBA00022833"/>
    </source>
</evidence>
<dbReference type="InterPro" id="IPR047109">
    <property type="entry name" value="CAD-like"/>
</dbReference>
<dbReference type="InterPro" id="IPR013154">
    <property type="entry name" value="ADH-like_N"/>
</dbReference>
<dbReference type="SUPFAM" id="SSF50129">
    <property type="entry name" value="GroES-like"/>
    <property type="match status" value="1"/>
</dbReference>
<gene>
    <name evidence="7" type="ORF">MYCIT1_LOCUS13568</name>
</gene>
<keyword evidence="8" id="KW-1185">Reference proteome</keyword>
<evidence type="ECO:0000313" key="7">
    <source>
        <dbReference type="EMBL" id="CAK5269670.1"/>
    </source>
</evidence>
<dbReference type="Proteomes" id="UP001295794">
    <property type="component" value="Unassembled WGS sequence"/>
</dbReference>
<accession>A0AAD2H6G2</accession>
<dbReference type="EMBL" id="CAVNYO010000150">
    <property type="protein sequence ID" value="CAK5269670.1"/>
    <property type="molecule type" value="Genomic_DNA"/>
</dbReference>
<proteinExistence type="inferred from homology"/>
<dbReference type="Pfam" id="PF08240">
    <property type="entry name" value="ADH_N"/>
    <property type="match status" value="1"/>
</dbReference>
<organism evidence="7 8">
    <name type="scientific">Mycena citricolor</name>
    <dbReference type="NCBI Taxonomy" id="2018698"/>
    <lineage>
        <taxon>Eukaryota</taxon>
        <taxon>Fungi</taxon>
        <taxon>Dikarya</taxon>
        <taxon>Basidiomycota</taxon>
        <taxon>Agaricomycotina</taxon>
        <taxon>Agaricomycetes</taxon>
        <taxon>Agaricomycetidae</taxon>
        <taxon>Agaricales</taxon>
        <taxon>Marasmiineae</taxon>
        <taxon>Mycenaceae</taxon>
        <taxon>Mycena</taxon>
    </lineage>
</organism>
<dbReference type="Gene3D" id="3.40.50.720">
    <property type="entry name" value="NAD(P)-binding Rossmann-like Domain"/>
    <property type="match status" value="1"/>
</dbReference>
<evidence type="ECO:0000256" key="2">
    <source>
        <dbReference type="ARBA" id="ARBA00022723"/>
    </source>
</evidence>
<dbReference type="InterPro" id="IPR011032">
    <property type="entry name" value="GroES-like_sf"/>
</dbReference>
<dbReference type="InterPro" id="IPR029752">
    <property type="entry name" value="D-isomer_DH_CS1"/>
</dbReference>
<keyword evidence="4" id="KW-0560">Oxidoreductase</keyword>
<dbReference type="GO" id="GO:0016616">
    <property type="term" value="F:oxidoreductase activity, acting on the CH-OH group of donors, NAD or NADP as acceptor"/>
    <property type="evidence" value="ECO:0007669"/>
    <property type="project" value="InterPro"/>
</dbReference>
<evidence type="ECO:0000256" key="5">
    <source>
        <dbReference type="RuleBase" id="RU361277"/>
    </source>
</evidence>
<feature type="domain" description="Enoyl reductase (ER)" evidence="6">
    <location>
        <begin position="23"/>
        <end position="341"/>
    </location>
</feature>
<evidence type="ECO:0000256" key="1">
    <source>
        <dbReference type="ARBA" id="ARBA00001947"/>
    </source>
</evidence>
<keyword evidence="3 5" id="KW-0862">Zinc</keyword>
<dbReference type="Gene3D" id="3.90.180.10">
    <property type="entry name" value="Medium-chain alcohol dehydrogenases, catalytic domain"/>
    <property type="match status" value="1"/>
</dbReference>
<dbReference type="GO" id="GO:0008270">
    <property type="term" value="F:zinc ion binding"/>
    <property type="evidence" value="ECO:0007669"/>
    <property type="project" value="InterPro"/>
</dbReference>
<evidence type="ECO:0000256" key="4">
    <source>
        <dbReference type="ARBA" id="ARBA00023002"/>
    </source>
</evidence>
<dbReference type="InterPro" id="IPR002328">
    <property type="entry name" value="ADH_Zn_CS"/>
</dbReference>
<comment type="caution">
    <text evidence="7">The sequence shown here is derived from an EMBL/GenBank/DDBJ whole genome shotgun (WGS) entry which is preliminary data.</text>
</comment>
<sequence length="344" mass="38138">MRIIKYRFHFHKMTSINATYFKGSEKSGIVETHATREPPKGKEVLIKITHSGICGTDEHYKTADMVLGHEGVGKVLQVGDKVTRFKVGDHVGWGYIHKTCGTCHECITGEDQYCQNKEMYGTHNFHQGSFGTHAIWEETFLFSIPQGIAPEHAAPLMCGGATVFEAIEKYNIRPTERVGVVGVGGLGHLAIQFLRKMGAAVVVFSSTEGKRKEAMKLGATEFYATKGVTKFENVKLLDHLLVTTNFVLDWEPFFPIIRPKGGIFPFTVANKLEIPAMPIILRGIAIQGTVVSGRAVHEAMLEFAARNDVRPVVQCFPMTRAGVEEGMARLRDGKMRYRGVLVAQ</sequence>
<dbReference type="CDD" id="cd05283">
    <property type="entry name" value="CAD1"/>
    <property type="match status" value="1"/>
</dbReference>
<dbReference type="InterPro" id="IPR013149">
    <property type="entry name" value="ADH-like_C"/>
</dbReference>
<name>A0AAD2H6G2_9AGAR</name>
<dbReference type="SUPFAM" id="SSF51735">
    <property type="entry name" value="NAD(P)-binding Rossmann-fold domains"/>
    <property type="match status" value="1"/>
</dbReference>
<reference evidence="7" key="1">
    <citation type="submission" date="2023-11" db="EMBL/GenBank/DDBJ databases">
        <authorList>
            <person name="De Vega J J."/>
            <person name="De Vega J J."/>
        </authorList>
    </citation>
    <scope>NUCLEOTIDE SEQUENCE</scope>
</reference>
<dbReference type="PANTHER" id="PTHR42683">
    <property type="entry name" value="ALDEHYDE REDUCTASE"/>
    <property type="match status" value="1"/>
</dbReference>
<comment type="cofactor">
    <cofactor evidence="1 5">
        <name>Zn(2+)</name>
        <dbReference type="ChEBI" id="CHEBI:29105"/>
    </cofactor>
</comment>
<evidence type="ECO:0000313" key="8">
    <source>
        <dbReference type="Proteomes" id="UP001295794"/>
    </source>
</evidence>